<dbReference type="HAMAP" id="MF_01306_B">
    <property type="entry name" value="Ribosomal_uS4_B"/>
    <property type="match status" value="1"/>
</dbReference>
<dbReference type="SUPFAM" id="SSF55174">
    <property type="entry name" value="Alpha-L RNA-binding motif"/>
    <property type="match status" value="1"/>
</dbReference>
<dbReference type="GO" id="GO:0006412">
    <property type="term" value="P:translation"/>
    <property type="evidence" value="ECO:0007669"/>
    <property type="project" value="InterPro"/>
</dbReference>
<organism evidence="10 11">
    <name type="scientific">Candidatus Liptonbacteria bacterium GWB1_49_6</name>
    <dbReference type="NCBI Taxonomy" id="1798644"/>
    <lineage>
        <taxon>Bacteria</taxon>
        <taxon>Candidatus Liptoniibacteriota</taxon>
    </lineage>
</organism>
<dbReference type="PANTHER" id="PTHR11831">
    <property type="entry name" value="30S 40S RIBOSOMAL PROTEIN"/>
    <property type="match status" value="1"/>
</dbReference>
<evidence type="ECO:0000259" key="9">
    <source>
        <dbReference type="SMART" id="SM01390"/>
    </source>
</evidence>
<dbReference type="CDD" id="cd00165">
    <property type="entry name" value="S4"/>
    <property type="match status" value="1"/>
</dbReference>
<keyword evidence="5" id="KW-0687">Ribonucleoprotein</keyword>
<keyword evidence="3 7" id="KW-0694">RNA-binding</keyword>
<evidence type="ECO:0000256" key="5">
    <source>
        <dbReference type="ARBA" id="ARBA00023274"/>
    </source>
</evidence>
<dbReference type="GO" id="GO:0015935">
    <property type="term" value="C:small ribosomal subunit"/>
    <property type="evidence" value="ECO:0007669"/>
    <property type="project" value="InterPro"/>
</dbReference>
<dbReference type="PROSITE" id="PS50889">
    <property type="entry name" value="S4"/>
    <property type="match status" value="1"/>
</dbReference>
<feature type="domain" description="Small ribosomal subunit protein uS4 N-terminal" evidence="9">
    <location>
        <begin position="1"/>
        <end position="86"/>
    </location>
</feature>
<dbReference type="SMART" id="SM01390">
    <property type="entry name" value="Ribosomal_S4"/>
    <property type="match status" value="1"/>
</dbReference>
<comment type="caution">
    <text evidence="10">The sequence shown here is derived from an EMBL/GenBank/DDBJ whole genome shotgun (WGS) entry which is preliminary data.</text>
</comment>
<dbReference type="Gene3D" id="3.10.290.10">
    <property type="entry name" value="RNA-binding S4 domain"/>
    <property type="match status" value="1"/>
</dbReference>
<dbReference type="InterPro" id="IPR001912">
    <property type="entry name" value="Ribosomal_uS4_N"/>
</dbReference>
<reference evidence="10 11" key="1">
    <citation type="journal article" date="2016" name="Nat. Commun.">
        <title>Thousands of microbial genomes shed light on interconnected biogeochemical processes in an aquifer system.</title>
        <authorList>
            <person name="Anantharaman K."/>
            <person name="Brown C.T."/>
            <person name="Hug L.A."/>
            <person name="Sharon I."/>
            <person name="Castelle C.J."/>
            <person name="Probst A.J."/>
            <person name="Thomas B.C."/>
            <person name="Singh A."/>
            <person name="Wilkins M.J."/>
            <person name="Karaoz U."/>
            <person name="Brodie E.L."/>
            <person name="Williams K.H."/>
            <person name="Hubbard S.S."/>
            <person name="Banfield J.F."/>
        </authorList>
    </citation>
    <scope>NUCLEOTIDE SEQUENCE [LARGE SCALE GENOMIC DNA]</scope>
</reference>
<dbReference type="GO" id="GO:0019843">
    <property type="term" value="F:rRNA binding"/>
    <property type="evidence" value="ECO:0007669"/>
    <property type="project" value="UniProtKB-KW"/>
</dbReference>
<feature type="domain" description="RNA-binding S4" evidence="8">
    <location>
        <begin position="87"/>
        <end position="149"/>
    </location>
</feature>
<dbReference type="STRING" id="1798644.A2122_02875"/>
<evidence type="ECO:0000313" key="10">
    <source>
        <dbReference type="EMBL" id="OGY97124.1"/>
    </source>
</evidence>
<evidence type="ECO:0000256" key="6">
    <source>
        <dbReference type="ARBA" id="ARBA00035254"/>
    </source>
</evidence>
<dbReference type="PANTHER" id="PTHR11831:SF4">
    <property type="entry name" value="SMALL RIBOSOMAL SUBUNIT PROTEIN US4M"/>
    <property type="match status" value="1"/>
</dbReference>
<dbReference type="SMART" id="SM00363">
    <property type="entry name" value="S4"/>
    <property type="match status" value="1"/>
</dbReference>
<evidence type="ECO:0000313" key="11">
    <source>
        <dbReference type="Proteomes" id="UP000176648"/>
    </source>
</evidence>
<evidence type="ECO:0000256" key="7">
    <source>
        <dbReference type="PROSITE-ProRule" id="PRU00182"/>
    </source>
</evidence>
<name>A0A1G2C6V6_9BACT</name>
<evidence type="ECO:0000259" key="8">
    <source>
        <dbReference type="SMART" id="SM00363"/>
    </source>
</evidence>
<dbReference type="FunFam" id="3.10.290.10:FF:000001">
    <property type="entry name" value="30S ribosomal protein S4"/>
    <property type="match status" value="1"/>
</dbReference>
<dbReference type="Pfam" id="PF01479">
    <property type="entry name" value="S4"/>
    <property type="match status" value="1"/>
</dbReference>
<dbReference type="Gene3D" id="1.10.1050.10">
    <property type="entry name" value="Ribosomal Protein S4 Delta 41, Chain A, domain 1"/>
    <property type="match status" value="1"/>
</dbReference>
<evidence type="ECO:0000256" key="2">
    <source>
        <dbReference type="ARBA" id="ARBA00022730"/>
    </source>
</evidence>
<keyword evidence="4 10" id="KW-0689">Ribosomal protein</keyword>
<dbReference type="InterPro" id="IPR036986">
    <property type="entry name" value="S4_RNA-bd_sf"/>
</dbReference>
<dbReference type="AlphaFoldDB" id="A0A1G2C6V6"/>
<dbReference type="GO" id="GO:0003735">
    <property type="term" value="F:structural constituent of ribosome"/>
    <property type="evidence" value="ECO:0007669"/>
    <property type="project" value="InterPro"/>
</dbReference>
<gene>
    <name evidence="10" type="ORF">A2122_02875</name>
</gene>
<feature type="non-terminal residue" evidence="10">
    <location>
        <position position="1"/>
    </location>
</feature>
<evidence type="ECO:0000256" key="4">
    <source>
        <dbReference type="ARBA" id="ARBA00022980"/>
    </source>
</evidence>
<evidence type="ECO:0000256" key="3">
    <source>
        <dbReference type="ARBA" id="ARBA00022884"/>
    </source>
</evidence>
<dbReference type="GO" id="GO:0042274">
    <property type="term" value="P:ribosomal small subunit biogenesis"/>
    <property type="evidence" value="ECO:0007669"/>
    <property type="project" value="TreeGrafter"/>
</dbReference>
<dbReference type="NCBIfam" id="TIGR01017">
    <property type="entry name" value="rpsD_bact"/>
    <property type="match status" value="1"/>
</dbReference>
<accession>A0A1G2C6V6</accession>
<dbReference type="InterPro" id="IPR005709">
    <property type="entry name" value="Ribosomal_uS4_bac-type"/>
</dbReference>
<evidence type="ECO:0000256" key="1">
    <source>
        <dbReference type="ARBA" id="ARBA00007465"/>
    </source>
</evidence>
<dbReference type="InterPro" id="IPR022801">
    <property type="entry name" value="Ribosomal_uS4"/>
</dbReference>
<keyword evidence="2" id="KW-0699">rRNA-binding</keyword>
<dbReference type="Pfam" id="PF00163">
    <property type="entry name" value="Ribosomal_S4"/>
    <property type="match status" value="1"/>
</dbReference>
<dbReference type="Proteomes" id="UP000176648">
    <property type="component" value="Unassembled WGS sequence"/>
</dbReference>
<dbReference type="InterPro" id="IPR002942">
    <property type="entry name" value="S4_RNA-bd"/>
</dbReference>
<dbReference type="NCBIfam" id="NF003717">
    <property type="entry name" value="PRK05327.1"/>
    <property type="match status" value="1"/>
</dbReference>
<dbReference type="EMBL" id="MHKU01000009">
    <property type="protein sequence ID" value="OGY97124.1"/>
    <property type="molecule type" value="Genomic_DNA"/>
</dbReference>
<comment type="similarity">
    <text evidence="1">Belongs to the universal ribosomal protein uS4 family.</text>
</comment>
<sequence>ALGERLQVKGDRCNSPKCALVRKPFRPGVHGHKRQRKALSEFGQQLKEKQKFKVYYGVGERELRRIFERAAEKRGSTSAQLIELLERRLDNVIYRMGIAVSRSAAHQAITHGHILVNKRRVRSPGFLVSKGDEISIRPESKSQGVFKELSESLKKQDIPSWLSVDPSKVEGKVLEVPDDPALPFNVNFLIESFSK</sequence>
<protein>
    <recommendedName>
        <fullName evidence="6">Small ribosomal subunit protein uS4</fullName>
    </recommendedName>
</protein>
<proteinExistence type="inferred from homology"/>